<dbReference type="PANTHER" id="PTHR33371:SF15">
    <property type="entry name" value="LIPOPROTEIN LPRN"/>
    <property type="match status" value="1"/>
</dbReference>
<dbReference type="InterPro" id="IPR052336">
    <property type="entry name" value="MlaD_Phospholipid_Transporter"/>
</dbReference>
<dbReference type="GO" id="GO:0005576">
    <property type="term" value="C:extracellular region"/>
    <property type="evidence" value="ECO:0007669"/>
    <property type="project" value="TreeGrafter"/>
</dbReference>
<name>A0A7I7Z024_9MYCO</name>
<dbReference type="EMBL" id="AP022614">
    <property type="protein sequence ID" value="BBZ47505.1"/>
    <property type="molecule type" value="Genomic_DNA"/>
</dbReference>
<feature type="domain" description="Mammalian cell entry C-terminal" evidence="4">
    <location>
        <begin position="124"/>
        <end position="296"/>
    </location>
</feature>
<feature type="region of interest" description="Disordered" evidence="1">
    <location>
        <begin position="354"/>
        <end position="377"/>
    </location>
</feature>
<evidence type="ECO:0000259" key="3">
    <source>
        <dbReference type="Pfam" id="PF02470"/>
    </source>
</evidence>
<dbReference type="PANTHER" id="PTHR33371">
    <property type="entry name" value="INTERMEMBRANE PHOSPHOLIPID TRANSPORT SYSTEM BINDING PROTEIN MLAD-RELATED"/>
    <property type="match status" value="1"/>
</dbReference>
<dbReference type="NCBIfam" id="TIGR00996">
    <property type="entry name" value="Mtu_fam_mce"/>
    <property type="match status" value="1"/>
</dbReference>
<dbReference type="Proteomes" id="UP000467105">
    <property type="component" value="Chromosome"/>
</dbReference>
<reference evidence="5 6" key="1">
    <citation type="journal article" date="2019" name="Emerg. Microbes Infect.">
        <title>Comprehensive subspecies identification of 175 nontuberculous mycobacteria species based on 7547 genomic profiles.</title>
        <authorList>
            <person name="Matsumoto Y."/>
            <person name="Kinjo T."/>
            <person name="Motooka D."/>
            <person name="Nabeya D."/>
            <person name="Jung N."/>
            <person name="Uechi K."/>
            <person name="Horii T."/>
            <person name="Iida T."/>
            <person name="Fujita J."/>
            <person name="Nakamura S."/>
        </authorList>
    </citation>
    <scope>NUCLEOTIDE SEQUENCE [LARGE SCALE GENOMIC DNA]</scope>
    <source>
        <strain evidence="5 6">JCM 14742</strain>
    </source>
</reference>
<dbReference type="Pfam" id="PF11887">
    <property type="entry name" value="Mce4_CUP1"/>
    <property type="match status" value="1"/>
</dbReference>
<dbReference type="InterPro" id="IPR005693">
    <property type="entry name" value="Mce"/>
</dbReference>
<feature type="chain" id="PRO_5038906458" evidence="2">
    <location>
        <begin position="25"/>
        <end position="377"/>
    </location>
</feature>
<evidence type="ECO:0000256" key="1">
    <source>
        <dbReference type="SAM" id="MobiDB-lite"/>
    </source>
</evidence>
<organism evidence="5 6">
    <name type="scientific">Mycobacterium parmense</name>
    <dbReference type="NCBI Taxonomy" id="185642"/>
    <lineage>
        <taxon>Bacteria</taxon>
        <taxon>Bacillati</taxon>
        <taxon>Actinomycetota</taxon>
        <taxon>Actinomycetes</taxon>
        <taxon>Mycobacteriales</taxon>
        <taxon>Mycobacteriaceae</taxon>
        <taxon>Mycobacterium</taxon>
        <taxon>Mycobacterium simiae complex</taxon>
    </lineage>
</organism>
<keyword evidence="2" id="KW-0732">Signal</keyword>
<evidence type="ECO:0000256" key="2">
    <source>
        <dbReference type="SAM" id="SignalP"/>
    </source>
</evidence>
<gene>
    <name evidence="5" type="ORF">MPRM_47860</name>
</gene>
<dbReference type="AlphaFoldDB" id="A0A7I7Z024"/>
<sequence>MSMRAGMSRFVALFAAATVLTSCASWRGIANVPLPGGPGSESGSYTIYVQMPETLALNANSRVRVADVFVGRVRAIGLKNWIATLTLDLEKGVKLPKNATAKIGQTSLLGSQHVELASPANPSPQLLKNGDIIPLQNASAYPTTERVLASFAAVLRGGGIPNVEVIASEVRNMLTGRADQIHDFLKKLDTFTARLNEQRDDITRAIDSTDRLLTYVAKQSDTLDHVLTEFPPLAKHFAEQRQPFLDATNALGRFSDVLNQTLTAARPDLDKDVRQLQRPLKQLSRASMDLVETLKIALTLPFSADAIPKVVHGDSMNVSITLDLTLSAIDNALLTGTGFSGALRALEQSWGRDPNTMLPDVRFAPNPADEPPERDEE</sequence>
<protein>
    <submittedName>
        <fullName evidence="5">Mammalian cell entry protein</fullName>
    </submittedName>
</protein>
<evidence type="ECO:0000313" key="6">
    <source>
        <dbReference type="Proteomes" id="UP000467105"/>
    </source>
</evidence>
<dbReference type="Pfam" id="PF02470">
    <property type="entry name" value="MlaD"/>
    <property type="match status" value="1"/>
</dbReference>
<dbReference type="InterPro" id="IPR024516">
    <property type="entry name" value="Mce_C"/>
</dbReference>
<feature type="signal peptide" evidence="2">
    <location>
        <begin position="1"/>
        <end position="24"/>
    </location>
</feature>
<evidence type="ECO:0000259" key="4">
    <source>
        <dbReference type="Pfam" id="PF11887"/>
    </source>
</evidence>
<keyword evidence="6" id="KW-1185">Reference proteome</keyword>
<dbReference type="InterPro" id="IPR003399">
    <property type="entry name" value="Mce/MlaD"/>
</dbReference>
<accession>A0A7I7Z024</accession>
<evidence type="ECO:0000313" key="5">
    <source>
        <dbReference type="EMBL" id="BBZ47505.1"/>
    </source>
</evidence>
<proteinExistence type="predicted"/>
<feature type="domain" description="Mce/MlaD" evidence="3">
    <location>
        <begin position="44"/>
        <end position="117"/>
    </location>
</feature>
<dbReference type="PROSITE" id="PS51257">
    <property type="entry name" value="PROKAR_LIPOPROTEIN"/>
    <property type="match status" value="1"/>
</dbReference>